<dbReference type="Pfam" id="PF15082">
    <property type="entry name" value="DUF4549"/>
    <property type="match status" value="2"/>
</dbReference>
<evidence type="ECO:0000259" key="3">
    <source>
        <dbReference type="Pfam" id="PF15082"/>
    </source>
</evidence>
<feature type="coiled-coil region" evidence="1">
    <location>
        <begin position="6"/>
        <end position="37"/>
    </location>
</feature>
<feature type="region of interest" description="Disordered" evidence="2">
    <location>
        <begin position="1407"/>
        <end position="1429"/>
    </location>
</feature>
<feature type="compositionally biased region" description="Low complexity" evidence="2">
    <location>
        <begin position="1696"/>
        <end position="1717"/>
    </location>
</feature>
<keyword evidence="1" id="KW-0175">Coiled coil</keyword>
<sequence>MEGIYESSASEKVRAQEEELKKELKELQNEIEEGNFLRPGQVKALGSVPLPKDIEHFRRERKLAVSKTLTIREAQPLINQSEVMREEMETSVKSEYSPKSIPLLLHQKRTVELHFQIFAVSSTRQKRQKFFSDRIEHLVQCKHMHMLRWARFNEHSKAIENLYPAYQQRLSHIMEEYHDAFQRARRLAVAREASLAGSESAMGAVTVEDLLIYTRWLVCYMHSVKRMHSFLRVIEWLPVMHKNTIKPQEIEKDESPVEVESKPSGPPSRARGNLKRIMSQVAITAHLNVLRPMAKPDASLPPPPPLSLSPYQLVSATNPSVAAAAAASGGGLASNEVHLVLPMHETNLPKLMLLLEFLMSCYSVDMDIHQINTNADEMDLFTMVTRRFKKVFSKQEQLRTFPIYDTSVEELGVAKVRSQGALYTFKQTSNWLPFIMLRPEKDSNQIKAMAKLKQQGQIDELLKSHSRFLHIQDSSNDTAAVWKKIFTYASSSVTRDDVLEFDTKVSDEDLGGSDQGGFDLGTAVELLGLEDDNAKNQGSMLQGAYMSFLLLRHLRLRDLQRTVGVEISRISCSRWSHACIYFKACHVTIKYECLGILNYFRSVQRTMTINDGGLSLEGGKQRSSKYQVFHGGGISGIGNHQYVHNTPADYRPALQYIYMLEFHPSLALAAKIPKALSHVFKVGLGQDTQSAKPCIQSRPGPRYPKRLAVYSRPNMYSTHVAVPGPLGARDNLGRELYPWRSFMQRYQVFHGGGISGIGNHQYVHNTPADYRVDQAQFMEFSELENHDDFYSQEEGRVHVQDQRGYYITYDSALDDFKNLETELLLVASHFITKDKEFRNPKPSAKYRGDHLDIASYSHQQIDRFAVLLDLWTNEAAYLENKRQLLDCYFEAYQHVFDASEKKNLAQVMTNVVSMRPRFDFTADYLVRIYRAECVNLRLHCNLIKGVLDKQIDEEREYLQKVCREDTSGLFGLPHRVIPQQHIAVNISRPALQYIYMLEFHPSLALAAKIPKALSHVFKTFQNLQKPKSTGEIISMERRMLEVVQKEWDFLQPSGNDFAVQTQKDLFSEVFVEDPLFVCEVAQSLITAEENKKGGGRKSVKEKQQILTRIWSRILEVITLRHRLIMASQETSVVTKIYRRRAKEIGFDEYHAFLRIVSFDFAQTKPEADTDTVSITLIQEDDSRIDRYTPAYLPLAIQELDEKHVGNFSFRTREGFMHIVSDSGVDKLGVVLMTQICHKNIIISSLLRMDGCAAVIRAVKAKAATAEKSGGSGLSPRSSRDQSLTSRRNSVEESPSHLSAFSTKRLDREFERKMQEVFVSVQLEKTFLRDKMLNEYIRKKEQLGVTLKSIDEVVKLKRKLIMDFNTNLQKRVTQYSLQAQIVAYTTSLLDLMGDFPTTRDAHFMIGEEDEKKSEEDDDPTPDPKHFKSRPRRMLSVDGKKLMNLWFIPHYTEVMKMFSKEKIDTRNRALTVMLELVSSMHDICQYLCAHARLGSSTARWRDCRSWSSGVIGADWGGTEGIGAELREIQRQINHLENPTDPHEVAEFLVKRRDNLFLEVDISVSHSVRDTFLSTGNEAAYRSITDNMHFALQDLSNLPRPNMYSTHVTVPGPLGARDNLGRELYPWRSFMQRYGPFPMMYWQWYAIGDHMQLCLAGLKEVDRHVVNGEILGVSLLLEDVLQAGLPDMFFSKQEDEIGSSTSPRSRPATSSSRRPTSRQSDTSEDGTGVSGKDPKSAETTGYGDIPKGKLSHSTNPKAAVKLINMFLLICSRLEVLKTDWGCRKLGVNEISSTKNYRAFLKLYKIDVLQSVYQQIAAKLGLGQEYAALGVLTSDDEPLATPPGATEMELKIKQVMKENSTITKPHLVENFVLDLMAGHMDDGETIEFTREHLNKCLLRLATETNLRERVCFESYAMYYESLLRHQHQLLFMREQEIKQCQDQMEANAVATVVDVHCQLADRSHEQLLEITALRAKIMEMRDSIMNQEKELREKIKKDFANLVQELFSNCFEMKNKFEEFRLFLYDDVHESLNDVRRQALEDMREKSGSMKAVGTDPVLKKCDQIRDIQEDNTNLGQMFLKMKTMNNWKKTRLFLRYLDSVDSLRDEADRAKRECLEVKKLAEEKAILMKQEQAALRQIAKKDCKYQALSELEKECQRLRRKLQFEVMLRSSAFYDCTLFVSSSIE</sequence>
<gene>
    <name evidence="4" type="ORF">NEMVEDRAFT_v1g209013</name>
</gene>
<evidence type="ECO:0000256" key="1">
    <source>
        <dbReference type="SAM" id="Coils"/>
    </source>
</evidence>
<dbReference type="InterPro" id="IPR040401">
    <property type="entry name" value="CCDC162"/>
</dbReference>
<feature type="coiled-coil region" evidence="1">
    <location>
        <begin position="1966"/>
        <end position="2001"/>
    </location>
</feature>
<organism evidence="4 5">
    <name type="scientific">Nematostella vectensis</name>
    <name type="common">Starlet sea anemone</name>
    <dbReference type="NCBI Taxonomy" id="45351"/>
    <lineage>
        <taxon>Eukaryota</taxon>
        <taxon>Metazoa</taxon>
        <taxon>Cnidaria</taxon>
        <taxon>Anthozoa</taxon>
        <taxon>Hexacorallia</taxon>
        <taxon>Actiniaria</taxon>
        <taxon>Edwardsiidae</taxon>
        <taxon>Nematostella</taxon>
    </lineage>
</organism>
<dbReference type="Proteomes" id="UP000001593">
    <property type="component" value="Unassembled WGS sequence"/>
</dbReference>
<accession>A7S9W2</accession>
<dbReference type="PANTHER" id="PTHR33331">
    <property type="entry name" value="COILED-COIL DOMAIN-CONTAINING PROTEIN 162"/>
    <property type="match status" value="1"/>
</dbReference>
<dbReference type="EMBL" id="DS469606">
    <property type="protein sequence ID" value="EDO39453.1"/>
    <property type="molecule type" value="Genomic_DNA"/>
</dbReference>
<dbReference type="PhylomeDB" id="A7S9W2"/>
<reference evidence="4 5" key="1">
    <citation type="journal article" date="2007" name="Science">
        <title>Sea anemone genome reveals ancestral eumetazoan gene repertoire and genomic organization.</title>
        <authorList>
            <person name="Putnam N.H."/>
            <person name="Srivastava M."/>
            <person name="Hellsten U."/>
            <person name="Dirks B."/>
            <person name="Chapman J."/>
            <person name="Salamov A."/>
            <person name="Terry A."/>
            <person name="Shapiro H."/>
            <person name="Lindquist E."/>
            <person name="Kapitonov V.V."/>
            <person name="Jurka J."/>
            <person name="Genikhovich G."/>
            <person name="Grigoriev I.V."/>
            <person name="Lucas S.M."/>
            <person name="Steele R.E."/>
            <person name="Finnerty J.R."/>
            <person name="Technau U."/>
            <person name="Martindale M.Q."/>
            <person name="Rokhsar D.S."/>
        </authorList>
    </citation>
    <scope>NUCLEOTIDE SEQUENCE [LARGE SCALE GENOMIC DNA]</scope>
    <source>
        <strain evidence="5">CH2 X CH6</strain>
    </source>
</reference>
<evidence type="ECO:0000313" key="5">
    <source>
        <dbReference type="Proteomes" id="UP000001593"/>
    </source>
</evidence>
<feature type="compositionally biased region" description="Basic and acidic residues" evidence="2">
    <location>
        <begin position="248"/>
        <end position="261"/>
    </location>
</feature>
<evidence type="ECO:0000256" key="2">
    <source>
        <dbReference type="SAM" id="MobiDB-lite"/>
    </source>
</evidence>
<evidence type="ECO:0000313" key="4">
    <source>
        <dbReference type="EMBL" id="EDO39453.1"/>
    </source>
</evidence>
<dbReference type="eggNOG" id="ENOG502QRID">
    <property type="taxonomic scope" value="Eukaryota"/>
</dbReference>
<feature type="domain" description="DUF4549" evidence="3">
    <location>
        <begin position="129"/>
        <end position="167"/>
    </location>
</feature>
<feature type="region of interest" description="Disordered" evidence="2">
    <location>
        <begin position="247"/>
        <end position="271"/>
    </location>
</feature>
<feature type="domain" description="DUF4549" evidence="3">
    <location>
        <begin position="5"/>
        <end position="107"/>
    </location>
</feature>
<protein>
    <recommendedName>
        <fullName evidence="3">DUF4549 domain-containing protein</fullName>
    </recommendedName>
</protein>
<name>A7S9W2_NEMVE</name>
<dbReference type="PANTHER" id="PTHR33331:SF13">
    <property type="entry name" value="COILED-COIL DOMAIN CONTAINING 162"/>
    <property type="match status" value="1"/>
</dbReference>
<dbReference type="InterPro" id="IPR029376">
    <property type="entry name" value="DUF4549"/>
</dbReference>
<proteinExistence type="predicted"/>
<feature type="region of interest" description="Disordered" evidence="2">
    <location>
        <begin position="1266"/>
        <end position="1297"/>
    </location>
</feature>
<dbReference type="HOGENOM" id="CLU_002078_0_0_1"/>
<feature type="coiled-coil region" evidence="1">
    <location>
        <begin position="2090"/>
        <end position="2165"/>
    </location>
</feature>
<keyword evidence="5" id="KW-1185">Reference proteome</keyword>
<feature type="region of interest" description="Disordered" evidence="2">
    <location>
        <begin position="1689"/>
        <end position="1749"/>
    </location>
</feature>
<dbReference type="OMA" id="YECAILR"/>
<dbReference type="InParanoid" id="A7S9W2"/>